<evidence type="ECO:0000313" key="1">
    <source>
        <dbReference type="EMBL" id="KHE42816.1"/>
    </source>
</evidence>
<accession>A0ABR4YKN5</accession>
<proteinExistence type="predicted"/>
<comment type="caution">
    <text evidence="1">The sequence shown here is derived from an EMBL/GenBank/DDBJ whole genome shotgun (WGS) entry which is preliminary data.</text>
</comment>
<protein>
    <recommendedName>
        <fullName evidence="3">Lipoprotein</fullName>
    </recommendedName>
</protein>
<name>A0ABR4YKN5_9BACT</name>
<evidence type="ECO:0008006" key="3">
    <source>
        <dbReference type="Google" id="ProtNLM"/>
    </source>
</evidence>
<dbReference type="EMBL" id="JRGF01000002">
    <property type="protein sequence ID" value="KHE42816.1"/>
    <property type="molecule type" value="Genomic_DNA"/>
</dbReference>
<keyword evidence="2" id="KW-1185">Reference proteome</keyword>
<gene>
    <name evidence="1" type="ORF">LG35_02080</name>
</gene>
<evidence type="ECO:0000313" key="2">
    <source>
        <dbReference type="Proteomes" id="UP000030889"/>
    </source>
</evidence>
<reference evidence="1 2" key="1">
    <citation type="submission" date="2014-09" db="EMBL/GenBank/DDBJ databases">
        <title>Alistipes sp. 627, sp. nov., a novel member of the family Rikenellaceae isolated from human faeces.</title>
        <authorList>
            <person name="Shkoporov A.N."/>
            <person name="Chaplin A.V."/>
            <person name="Motuzova O.V."/>
            <person name="Kafarskaia L.I."/>
            <person name="Khokhlova E.V."/>
            <person name="Efimov B.A."/>
        </authorList>
    </citation>
    <scope>NUCLEOTIDE SEQUENCE [LARGE SCALE GENOMIC DNA]</scope>
    <source>
        <strain evidence="1 2">627</strain>
    </source>
</reference>
<organism evidence="1 2">
    <name type="scientific">Alistipes inops</name>
    <dbReference type="NCBI Taxonomy" id="1501391"/>
    <lineage>
        <taxon>Bacteria</taxon>
        <taxon>Pseudomonadati</taxon>
        <taxon>Bacteroidota</taxon>
        <taxon>Bacteroidia</taxon>
        <taxon>Bacteroidales</taxon>
        <taxon>Rikenellaceae</taxon>
        <taxon>Alistipes</taxon>
    </lineage>
</organism>
<sequence>MWAVLCAAALVAGCDKRPAPQEEEGGKGEHVDYVCTSCYRYVNGTSEPVTVEFHSAQYDLTPPPVEEAFTVAVGGRHEVSFAGFGLFPGPFCLGDDTWVKVSQGEREFVQRAGDESAFLLDSTAYERLEGDRLTRVYEYRFTDDDFAGAEIID</sequence>
<dbReference type="Proteomes" id="UP000030889">
    <property type="component" value="Unassembled WGS sequence"/>
</dbReference>